<reference evidence="3" key="1">
    <citation type="journal article" date="2015" name="PLoS Genet.">
        <title>The dynamic genome and transcriptome of the human fungal pathogen Blastomyces and close relative Emmonsia.</title>
        <authorList>
            <person name="Munoz J.F."/>
            <person name="Gauthier G.M."/>
            <person name="Desjardins C.A."/>
            <person name="Gallo J.E."/>
            <person name="Holder J."/>
            <person name="Sullivan T.D."/>
            <person name="Marty A.J."/>
            <person name="Carmen J.C."/>
            <person name="Chen Z."/>
            <person name="Ding L."/>
            <person name="Gujja S."/>
            <person name="Magrini V."/>
            <person name="Misas E."/>
            <person name="Mitreva M."/>
            <person name="Priest M."/>
            <person name="Saif S."/>
            <person name="Whiston E.A."/>
            <person name="Young S."/>
            <person name="Zeng Q."/>
            <person name="Goldman W.E."/>
            <person name="Mardis E.R."/>
            <person name="Taylor J.W."/>
            <person name="McEwen J.G."/>
            <person name="Clay O.K."/>
            <person name="Klein B.S."/>
            <person name="Cuomo C.A."/>
        </authorList>
    </citation>
    <scope>NUCLEOTIDE SEQUENCE [LARGE SCALE GENOMIC DNA]</scope>
    <source>
        <strain evidence="3">ER-3 / ATCC MYA-2586</strain>
    </source>
</reference>
<dbReference type="EMBL" id="EQ999977">
    <property type="protein sequence ID" value="EEQ90045.2"/>
    <property type="molecule type" value="Genomic_DNA"/>
</dbReference>
<evidence type="ECO:0008006" key="4">
    <source>
        <dbReference type="Google" id="ProtNLM"/>
    </source>
</evidence>
<proteinExistence type="predicted"/>
<evidence type="ECO:0000256" key="1">
    <source>
        <dbReference type="SAM" id="MobiDB-lite"/>
    </source>
</evidence>
<evidence type="ECO:0000313" key="2">
    <source>
        <dbReference type="EMBL" id="EEQ90045.2"/>
    </source>
</evidence>
<sequence>MLCISTYRTARIPHKFPSLYRVLSYARTMATITRRVTDPSGIASHFITTLEDMKGEVEHLERIKNVLDEFPIEICNDDTTKPQPTASQTLENLQEMVQEAIKYRKRSMDKTEVTLKELCNTSDVDAKVIARTFEYLQCHQADRCEMEHQHLESHRTYRSESEKECHGSSEAENERI</sequence>
<dbReference type="RefSeq" id="XP_045276853.1">
    <property type="nucleotide sequence ID" value="XM_045420830.1"/>
</dbReference>
<protein>
    <recommendedName>
        <fullName evidence="4">NACHT-NTPase and P-loop NTPases N-terminal domain-containing protein</fullName>
    </recommendedName>
</protein>
<feature type="region of interest" description="Disordered" evidence="1">
    <location>
        <begin position="154"/>
        <end position="176"/>
    </location>
</feature>
<dbReference type="Proteomes" id="UP000002039">
    <property type="component" value="Unassembled WGS sequence"/>
</dbReference>
<dbReference type="GeneID" id="69027213"/>
<keyword evidence="3" id="KW-1185">Reference proteome</keyword>
<evidence type="ECO:0000313" key="3">
    <source>
        <dbReference type="Proteomes" id="UP000002039"/>
    </source>
</evidence>
<name>A0ABP2F094_AJEDR</name>
<gene>
    <name evidence="2" type="ORF">BDCG_05165</name>
</gene>
<organism evidence="2 3">
    <name type="scientific">Ajellomyces dermatitidis (strain ER-3 / ATCC MYA-2586)</name>
    <name type="common">Blastomyces dermatitidis</name>
    <dbReference type="NCBI Taxonomy" id="559297"/>
    <lineage>
        <taxon>Eukaryota</taxon>
        <taxon>Fungi</taxon>
        <taxon>Dikarya</taxon>
        <taxon>Ascomycota</taxon>
        <taxon>Pezizomycotina</taxon>
        <taxon>Eurotiomycetes</taxon>
        <taxon>Eurotiomycetidae</taxon>
        <taxon>Onygenales</taxon>
        <taxon>Ajellomycetaceae</taxon>
        <taxon>Blastomyces</taxon>
    </lineage>
</organism>
<accession>A0ABP2F094</accession>